<dbReference type="InterPro" id="IPR011009">
    <property type="entry name" value="Kinase-like_dom_sf"/>
</dbReference>
<evidence type="ECO:0008006" key="4">
    <source>
        <dbReference type="Google" id="ProtNLM"/>
    </source>
</evidence>
<feature type="region of interest" description="Disordered" evidence="1">
    <location>
        <begin position="560"/>
        <end position="584"/>
    </location>
</feature>
<dbReference type="PANTHER" id="PTHR37542">
    <property type="entry name" value="HELO DOMAIN-CONTAINING PROTEIN-RELATED"/>
    <property type="match status" value="1"/>
</dbReference>
<accession>A0A3N4KNG3</accession>
<sequence>MRIMWRVPYNYPVRFREDLLPLVGSLYSNLPGTLRETIEWALTATLMKTTAPTMINEKIQLNDSDPIFLKSLGSSEIEQNFGSMLDLIDESKVTSPVPLLTPDNLISSGSYDGIGVYSEKSDMDGPPMGGLISIRTEWTMEQATTDLGDMVYVRTKYQQRLRLPKPDEMRVLVLGGYFENLATGRVELLYRIPHWASQKSPPVSLRRLLAEKQLPKDIGVRFSIARKLICAILFFHACKWVHGNIDDRNIIFFEDSERNLNFEEPFFCRFIPSSKDTGEAVPTTKESADAIFGNDVKLRNADTGSLWRTVLLVIFERETVASNGSPHDSRLGYVGANNDVSKWVEIDELMQSEYGSDWSGGGGMGRSTLEGNLGGNDDHIIRQGNMFWKFTRILNICSSRSTTYSRDRIIQRSYTGTWSAIPSLGLEGYERTRSLGKAESREGIDTQSTSTDRSLRMDIDLPRGSEKQETQDEVFPVTATHEQIMQWRKDVLPRLERILEKHLPAEESVSIDLLGIGTCREQSRPTIVVTCKSSRLVKRLLKKFVYDRAVFSLKVRKGSVQRSSGGGREDRDSKRQERPLPGASIGACRDGIHLPAATYGGLVLVDEKPYGLTVHHLVDTDDHPTEEQDAWRVRTLVETYASCHSATDENTYVEEGQLIGGPRHVDIGNVPLYPESEGGGSGSEGGSGSDVEYDQESLSESLVCEVDYQNDGRDNTIEGDDFIGDKPGLERNHVQRIVVVQPAEMDLLEEEKSGSESVTEEYHLGTFLASSGIRRIIFESEKHEIDWALIEISADRLGQRNLIQGGGRFLTSSLDKQDSEPCSYVPMVNFGGLAVHGIGRTSGLQRGEISQAISSIRMSGRKTFSRSWNVTGEIGDHGDSGAWVVDNRCGGVCGHIIAGHSVKNKVVAYINPMELLLQDIKETLQADSVCLPTNAAAAQVGDMDESTYVII</sequence>
<dbReference type="Proteomes" id="UP000277580">
    <property type="component" value="Unassembled WGS sequence"/>
</dbReference>
<proteinExistence type="predicted"/>
<evidence type="ECO:0000256" key="1">
    <source>
        <dbReference type="SAM" id="MobiDB-lite"/>
    </source>
</evidence>
<dbReference type="InParanoid" id="A0A3N4KNG3"/>
<evidence type="ECO:0000313" key="3">
    <source>
        <dbReference type="Proteomes" id="UP000277580"/>
    </source>
</evidence>
<gene>
    <name evidence="2" type="ORF">P167DRAFT_536348</name>
</gene>
<organism evidence="2 3">
    <name type="scientific">Morchella conica CCBAS932</name>
    <dbReference type="NCBI Taxonomy" id="1392247"/>
    <lineage>
        <taxon>Eukaryota</taxon>
        <taxon>Fungi</taxon>
        <taxon>Dikarya</taxon>
        <taxon>Ascomycota</taxon>
        <taxon>Pezizomycotina</taxon>
        <taxon>Pezizomycetes</taxon>
        <taxon>Pezizales</taxon>
        <taxon>Morchellaceae</taxon>
        <taxon>Morchella</taxon>
    </lineage>
</organism>
<protein>
    <recommendedName>
        <fullName evidence="4">Protein kinase domain-containing protein</fullName>
    </recommendedName>
</protein>
<name>A0A3N4KNG3_9PEZI</name>
<dbReference type="SUPFAM" id="SSF56112">
    <property type="entry name" value="Protein kinase-like (PK-like)"/>
    <property type="match status" value="1"/>
</dbReference>
<reference evidence="2 3" key="1">
    <citation type="journal article" date="2018" name="Nat. Ecol. Evol.">
        <title>Pezizomycetes genomes reveal the molecular basis of ectomycorrhizal truffle lifestyle.</title>
        <authorList>
            <person name="Murat C."/>
            <person name="Payen T."/>
            <person name="Noel B."/>
            <person name="Kuo A."/>
            <person name="Morin E."/>
            <person name="Chen J."/>
            <person name="Kohler A."/>
            <person name="Krizsan K."/>
            <person name="Balestrini R."/>
            <person name="Da Silva C."/>
            <person name="Montanini B."/>
            <person name="Hainaut M."/>
            <person name="Levati E."/>
            <person name="Barry K.W."/>
            <person name="Belfiori B."/>
            <person name="Cichocki N."/>
            <person name="Clum A."/>
            <person name="Dockter R.B."/>
            <person name="Fauchery L."/>
            <person name="Guy J."/>
            <person name="Iotti M."/>
            <person name="Le Tacon F."/>
            <person name="Lindquist E.A."/>
            <person name="Lipzen A."/>
            <person name="Malagnac F."/>
            <person name="Mello A."/>
            <person name="Molinier V."/>
            <person name="Miyauchi S."/>
            <person name="Poulain J."/>
            <person name="Riccioni C."/>
            <person name="Rubini A."/>
            <person name="Sitrit Y."/>
            <person name="Splivallo R."/>
            <person name="Traeger S."/>
            <person name="Wang M."/>
            <person name="Zifcakova L."/>
            <person name="Wipf D."/>
            <person name="Zambonelli A."/>
            <person name="Paolocci F."/>
            <person name="Nowrousian M."/>
            <person name="Ottonello S."/>
            <person name="Baldrian P."/>
            <person name="Spatafora J.W."/>
            <person name="Henrissat B."/>
            <person name="Nagy L.G."/>
            <person name="Aury J.M."/>
            <person name="Wincker P."/>
            <person name="Grigoriev I.V."/>
            <person name="Bonfante P."/>
            <person name="Martin F.M."/>
        </authorList>
    </citation>
    <scope>NUCLEOTIDE SEQUENCE [LARGE SCALE GENOMIC DNA]</scope>
    <source>
        <strain evidence="2 3">CCBAS932</strain>
    </source>
</reference>
<dbReference type="AlphaFoldDB" id="A0A3N4KNG3"/>
<dbReference type="OrthoDB" id="5418235at2759"/>
<keyword evidence="3" id="KW-1185">Reference proteome</keyword>
<dbReference type="EMBL" id="ML119132">
    <property type="protein sequence ID" value="RPB11966.1"/>
    <property type="molecule type" value="Genomic_DNA"/>
</dbReference>
<dbReference type="PANTHER" id="PTHR37542:SF3">
    <property type="entry name" value="PRION-INHIBITION AND PROPAGATION HELO DOMAIN-CONTAINING PROTEIN"/>
    <property type="match status" value="1"/>
</dbReference>
<feature type="compositionally biased region" description="Basic and acidic residues" evidence="1">
    <location>
        <begin position="567"/>
        <end position="578"/>
    </location>
</feature>
<dbReference type="STRING" id="1392247.A0A3N4KNG3"/>
<evidence type="ECO:0000313" key="2">
    <source>
        <dbReference type="EMBL" id="RPB11966.1"/>
    </source>
</evidence>
<feature type="compositionally biased region" description="Gly residues" evidence="1">
    <location>
        <begin position="677"/>
        <end position="688"/>
    </location>
</feature>
<feature type="region of interest" description="Disordered" evidence="1">
    <location>
        <begin position="671"/>
        <end position="696"/>
    </location>
</feature>